<protein>
    <submittedName>
        <fullName evidence="1">Uncharacterized protein</fullName>
    </submittedName>
</protein>
<dbReference type="PROSITE" id="PS51257">
    <property type="entry name" value="PROKAR_LIPOPROTEIN"/>
    <property type="match status" value="1"/>
</dbReference>
<sequence>MRHVDNDLEAQEPPVHCQLHAFAACFSQILRKSVSSKHSTPAKVLPPNEDCLTYQSQQDPANYLPQFPLLQSAECQYQKVSS</sequence>
<proteinExistence type="predicted"/>
<gene>
    <name evidence="1" type="ORF">BDY21DRAFT_347814</name>
</gene>
<keyword evidence="2" id="KW-1185">Reference proteome</keyword>
<reference evidence="1" key="1">
    <citation type="journal article" date="2020" name="Stud. Mycol.">
        <title>101 Dothideomycetes genomes: a test case for predicting lifestyles and emergence of pathogens.</title>
        <authorList>
            <person name="Haridas S."/>
            <person name="Albert R."/>
            <person name="Binder M."/>
            <person name="Bloem J."/>
            <person name="Labutti K."/>
            <person name="Salamov A."/>
            <person name="Andreopoulos B."/>
            <person name="Baker S."/>
            <person name="Barry K."/>
            <person name="Bills G."/>
            <person name="Bluhm B."/>
            <person name="Cannon C."/>
            <person name="Castanera R."/>
            <person name="Culley D."/>
            <person name="Daum C."/>
            <person name="Ezra D."/>
            <person name="Gonzalez J."/>
            <person name="Henrissat B."/>
            <person name="Kuo A."/>
            <person name="Liang C."/>
            <person name="Lipzen A."/>
            <person name="Lutzoni F."/>
            <person name="Magnuson J."/>
            <person name="Mondo S."/>
            <person name="Nolan M."/>
            <person name="Ohm R."/>
            <person name="Pangilinan J."/>
            <person name="Park H.-J."/>
            <person name="Ramirez L."/>
            <person name="Alfaro M."/>
            <person name="Sun H."/>
            <person name="Tritt A."/>
            <person name="Yoshinaga Y."/>
            <person name="Zwiers L.-H."/>
            <person name="Turgeon B."/>
            <person name="Goodwin S."/>
            <person name="Spatafora J."/>
            <person name="Crous P."/>
            <person name="Grigoriev I."/>
        </authorList>
    </citation>
    <scope>NUCLEOTIDE SEQUENCE</scope>
    <source>
        <strain evidence="1">ATCC 16933</strain>
    </source>
</reference>
<dbReference type="EMBL" id="MU001684">
    <property type="protein sequence ID" value="KAF2456069.1"/>
    <property type="molecule type" value="Genomic_DNA"/>
</dbReference>
<dbReference type="Proteomes" id="UP000799766">
    <property type="component" value="Unassembled WGS sequence"/>
</dbReference>
<evidence type="ECO:0000313" key="2">
    <source>
        <dbReference type="Proteomes" id="UP000799766"/>
    </source>
</evidence>
<evidence type="ECO:0000313" key="1">
    <source>
        <dbReference type="EMBL" id="KAF2456069.1"/>
    </source>
</evidence>
<accession>A0A6A6NWI7</accession>
<name>A0A6A6NWI7_9PEZI</name>
<organism evidence="1 2">
    <name type="scientific">Lineolata rhizophorae</name>
    <dbReference type="NCBI Taxonomy" id="578093"/>
    <lineage>
        <taxon>Eukaryota</taxon>
        <taxon>Fungi</taxon>
        <taxon>Dikarya</taxon>
        <taxon>Ascomycota</taxon>
        <taxon>Pezizomycotina</taxon>
        <taxon>Dothideomycetes</taxon>
        <taxon>Dothideomycetes incertae sedis</taxon>
        <taxon>Lineolatales</taxon>
        <taxon>Lineolataceae</taxon>
        <taxon>Lineolata</taxon>
    </lineage>
</organism>
<dbReference type="AlphaFoldDB" id="A0A6A6NWI7"/>